<protein>
    <submittedName>
        <fullName evidence="1">Uncharacterized protein</fullName>
    </submittedName>
</protein>
<keyword evidence="2" id="KW-1185">Reference proteome</keyword>
<evidence type="ECO:0000313" key="2">
    <source>
        <dbReference type="Proteomes" id="UP001216139"/>
    </source>
</evidence>
<gene>
    <name evidence="1" type="ORF">PQO05_07325</name>
</gene>
<name>A0ABY7TBX6_9SPHI</name>
<dbReference type="Proteomes" id="UP001216139">
    <property type="component" value="Chromosome"/>
</dbReference>
<dbReference type="RefSeq" id="WP_273632051.1">
    <property type="nucleotide sequence ID" value="NZ_CP117167.1"/>
</dbReference>
<accession>A0ABY7TBX6</accession>
<organism evidence="1 2">
    <name type="scientific">Mucilaginibacter jinjuensis</name>
    <dbReference type="NCBI Taxonomy" id="1176721"/>
    <lineage>
        <taxon>Bacteria</taxon>
        <taxon>Pseudomonadati</taxon>
        <taxon>Bacteroidota</taxon>
        <taxon>Sphingobacteriia</taxon>
        <taxon>Sphingobacteriales</taxon>
        <taxon>Sphingobacteriaceae</taxon>
        <taxon>Mucilaginibacter</taxon>
    </lineage>
</organism>
<evidence type="ECO:0000313" key="1">
    <source>
        <dbReference type="EMBL" id="WCT13744.1"/>
    </source>
</evidence>
<sequence>MSNILLNLGIRPIVLNYFLPYLGILTENSAVFPYYTGDDVQDHEIFQKGKYSIPNCQAIWTAYPISSPAVRQHFLFYSALESLCYFSLHTEWMSCSDSIGVSAVGLSPEPSQIVRLCATFPNAKLHLGFGNDLTGQVMDCQVPLWLKRKYWQFSYHKGLLYINSGQRTFSIAAEKFSCKTLLGTGSTRHFKKEKPRGGFTSFYEQLRYGN</sequence>
<dbReference type="EMBL" id="CP117167">
    <property type="protein sequence ID" value="WCT13744.1"/>
    <property type="molecule type" value="Genomic_DNA"/>
</dbReference>
<proteinExistence type="predicted"/>
<reference evidence="1 2" key="1">
    <citation type="submission" date="2023-02" db="EMBL/GenBank/DDBJ databases">
        <title>Genome sequence of Mucilaginibacter jinjuensis strain KACC 16571.</title>
        <authorList>
            <person name="Kim S."/>
            <person name="Heo J."/>
            <person name="Kwon S.-W."/>
        </authorList>
    </citation>
    <scope>NUCLEOTIDE SEQUENCE [LARGE SCALE GENOMIC DNA]</scope>
    <source>
        <strain evidence="1 2">KACC 16571</strain>
    </source>
</reference>